<proteinExistence type="predicted"/>
<organism evidence="2">
    <name type="scientific">Tanacetum cinerariifolium</name>
    <name type="common">Dalmatian daisy</name>
    <name type="synonym">Chrysanthemum cinerariifolium</name>
    <dbReference type="NCBI Taxonomy" id="118510"/>
    <lineage>
        <taxon>Eukaryota</taxon>
        <taxon>Viridiplantae</taxon>
        <taxon>Streptophyta</taxon>
        <taxon>Embryophyta</taxon>
        <taxon>Tracheophyta</taxon>
        <taxon>Spermatophyta</taxon>
        <taxon>Magnoliopsida</taxon>
        <taxon>eudicotyledons</taxon>
        <taxon>Gunneridae</taxon>
        <taxon>Pentapetalae</taxon>
        <taxon>asterids</taxon>
        <taxon>campanulids</taxon>
        <taxon>Asterales</taxon>
        <taxon>Asteraceae</taxon>
        <taxon>Asteroideae</taxon>
        <taxon>Anthemideae</taxon>
        <taxon>Anthemidinae</taxon>
        <taxon>Tanacetum</taxon>
    </lineage>
</organism>
<accession>A0A6L2JE97</accession>
<name>A0A6L2JE97_TANCI</name>
<reference evidence="2" key="1">
    <citation type="journal article" date="2019" name="Sci. Rep.">
        <title>Draft genome of Tanacetum cinerariifolium, the natural source of mosquito coil.</title>
        <authorList>
            <person name="Yamashiro T."/>
            <person name="Shiraishi A."/>
            <person name="Satake H."/>
            <person name="Nakayama K."/>
        </authorList>
    </citation>
    <scope>NUCLEOTIDE SEQUENCE</scope>
</reference>
<gene>
    <name evidence="2" type="ORF">Tci_007286</name>
</gene>
<dbReference type="Pfam" id="PF07727">
    <property type="entry name" value="RVT_2"/>
    <property type="match status" value="1"/>
</dbReference>
<dbReference type="AlphaFoldDB" id="A0A6L2JE97"/>
<comment type="caution">
    <text evidence="2">The sequence shown here is derived from an EMBL/GenBank/DDBJ whole genome shotgun (WGS) entry which is preliminary data.</text>
</comment>
<dbReference type="EMBL" id="BKCJ010000676">
    <property type="protein sequence ID" value="GEU35308.1"/>
    <property type="molecule type" value="Genomic_DNA"/>
</dbReference>
<evidence type="ECO:0000259" key="1">
    <source>
        <dbReference type="Pfam" id="PF07727"/>
    </source>
</evidence>
<feature type="domain" description="Reverse transcriptase Ty1/copia-type" evidence="1">
    <location>
        <begin position="699"/>
        <end position="782"/>
    </location>
</feature>
<evidence type="ECO:0000313" key="2">
    <source>
        <dbReference type="EMBL" id="GEU35308.1"/>
    </source>
</evidence>
<dbReference type="InterPro" id="IPR013103">
    <property type="entry name" value="RVT_2"/>
</dbReference>
<protein>
    <submittedName>
        <fullName evidence="2">Integrase, catalytic region, zinc finger, CCHC-type, peptidase aspartic, catalytic</fullName>
    </submittedName>
</protein>
<sequence length="784" mass="89021">MSQAAIRKLVANSVVATLETQTTTMAEADNPIRNTRPIEIPVAKRGNYKEFISCQPFYFNGTEGVVGLIRWFKRTESVFSRSNCAEENKVAFATGERFYGYDLIPNNILIHDDSEVIRWLGPYTPTTVVIQVVHATKNSPAVPEHTTIEIILNMSPKNKAHFESKNEAIHLILTGIGDEIYSTVDACKTSHEMREAIERSHATTRHKGKEIAKPITPPYELTSEEDINPKQAQKDKEMQKNFALIAKEFGHFAKECRKPKSVKDFAYHKEKMLLCKQAEKGVSLQAEQSDWLAETYEEIDKQELEAHYSYMAKIQEVPTTDSGTDSEPLEHVQYNVGYHVFANEIQHSEQPESISNTCVVDMGDSNVIPDSPNMCDNDILNDQNVVECDDEHVALANLIANLKLDTGFERYKAFNDRTVDYDKLEVTHRTNVSRPQLRSTQMKNKVVPNNSQVKDKKTGVEDHHRISSISTKPVTACNDSLKSKTSNANAICASCGKCLADSDHFACVTKILNDVNAKTTKPNVVPVSTKKPKSQANKIFATPPKKTVASESTIQKSKSYYMMLYEKTSKAWKWWIEKQCPPGYKWVLKTKMKDLVQENITINRVYYVEGLYHNLFSVGQFCDADLEVAFRKSKCFVRDLQGNDLLTDTSVPLQQELDLLFIPLYDDFFTAEPSTLTNVHAEENNDNQAEDEFTNPFCTQEEGIDFKESFALISHLEAVQIFIAYATHKSFPIYQMDVKMTFLNGPLKEEVYVAQPDRFINPDHLDKVYRLRKALYGLKQALRA</sequence>